<name>A0A8H6M866_9AGAR</name>
<dbReference type="Proteomes" id="UP000521943">
    <property type="component" value="Unassembled WGS sequence"/>
</dbReference>
<feature type="region of interest" description="Disordered" evidence="1">
    <location>
        <begin position="116"/>
        <end position="135"/>
    </location>
</feature>
<dbReference type="InterPro" id="IPR011009">
    <property type="entry name" value="Kinase-like_dom_sf"/>
</dbReference>
<keyword evidence="4" id="KW-1185">Reference proteome</keyword>
<protein>
    <recommendedName>
        <fullName evidence="2">Fungal-type protein kinase domain-containing protein</fullName>
    </recommendedName>
</protein>
<feature type="compositionally biased region" description="Acidic residues" evidence="1">
    <location>
        <begin position="586"/>
        <end position="601"/>
    </location>
</feature>
<evidence type="ECO:0000313" key="3">
    <source>
        <dbReference type="EMBL" id="KAF6754772.1"/>
    </source>
</evidence>
<feature type="domain" description="Fungal-type protein kinase" evidence="2">
    <location>
        <begin position="168"/>
        <end position="629"/>
    </location>
</feature>
<dbReference type="OrthoDB" id="312874at2759"/>
<dbReference type="AlphaFoldDB" id="A0A8H6M866"/>
<evidence type="ECO:0000313" key="4">
    <source>
        <dbReference type="Proteomes" id="UP000521943"/>
    </source>
</evidence>
<feature type="region of interest" description="Disordered" evidence="1">
    <location>
        <begin position="726"/>
        <end position="815"/>
    </location>
</feature>
<feature type="region of interest" description="Disordered" evidence="1">
    <location>
        <begin position="584"/>
        <end position="604"/>
    </location>
</feature>
<organism evidence="3 4">
    <name type="scientific">Ephemerocybe angulata</name>
    <dbReference type="NCBI Taxonomy" id="980116"/>
    <lineage>
        <taxon>Eukaryota</taxon>
        <taxon>Fungi</taxon>
        <taxon>Dikarya</taxon>
        <taxon>Basidiomycota</taxon>
        <taxon>Agaricomycotina</taxon>
        <taxon>Agaricomycetes</taxon>
        <taxon>Agaricomycetidae</taxon>
        <taxon>Agaricales</taxon>
        <taxon>Agaricineae</taxon>
        <taxon>Psathyrellaceae</taxon>
        <taxon>Ephemerocybe</taxon>
    </lineage>
</organism>
<dbReference type="InterPro" id="IPR040976">
    <property type="entry name" value="Pkinase_fungal"/>
</dbReference>
<dbReference type="EMBL" id="JACGCI010000033">
    <property type="protein sequence ID" value="KAF6754772.1"/>
    <property type="molecule type" value="Genomic_DNA"/>
</dbReference>
<accession>A0A8H6M866</accession>
<dbReference type="Pfam" id="PF17667">
    <property type="entry name" value="Pkinase_fungal"/>
    <property type="match status" value="1"/>
</dbReference>
<evidence type="ECO:0000256" key="1">
    <source>
        <dbReference type="SAM" id="MobiDB-lite"/>
    </source>
</evidence>
<reference evidence="3 4" key="1">
    <citation type="submission" date="2020-07" db="EMBL/GenBank/DDBJ databases">
        <title>Comparative genomics of pyrophilous fungi reveals a link between fire events and developmental genes.</title>
        <authorList>
            <consortium name="DOE Joint Genome Institute"/>
            <person name="Steindorff A.S."/>
            <person name="Carver A."/>
            <person name="Calhoun S."/>
            <person name="Stillman K."/>
            <person name="Liu H."/>
            <person name="Lipzen A."/>
            <person name="Pangilinan J."/>
            <person name="Labutti K."/>
            <person name="Bruns T.D."/>
            <person name="Grigoriev I.V."/>
        </authorList>
    </citation>
    <scope>NUCLEOTIDE SEQUENCE [LARGE SCALE GENOMIC DNA]</scope>
    <source>
        <strain evidence="3 4">CBS 144469</strain>
    </source>
</reference>
<dbReference type="PANTHER" id="PTHR38248">
    <property type="entry name" value="FUNK1 6"/>
    <property type="match status" value="1"/>
</dbReference>
<proteinExistence type="predicted"/>
<dbReference type="Gene3D" id="1.10.510.10">
    <property type="entry name" value="Transferase(Phosphotransferase) domain 1"/>
    <property type="match status" value="1"/>
</dbReference>
<sequence length="815" mass="90452">MDSESEARIADAMAQDLRHCEAQTFIAHYLPTPKEGLVARVLDSLLAGGVLKESSRTNSTTDSNCFPYTFGDLSENSSGAFISKVSESHFERITDVGERIRDILVQEANLSRSGLSEPLESASCNPHPSQARLHSSPDRRFSFGVTVGDKFKVGACLLEGVHCPHDSGSKLPAHRILVPLEVALKATEGDVRQNRETLFAAVNSIMNGDARRDFVYGITNEDDRVFLWYFSRTHSVKTSSFSLVKDPDQLVRVLVSLLSASDEDLGLNPNIALYPEKHANPGFIYRFPGGSAGSSRFFKTTGVVQEASSETLSSGTTRVWKAVEVANFEGDELVPKVAPKEVIIKDVWIDALADTEKEIQDKVFKSIDDFIEGPERWRDHPCLAEFEPSQLSDLETLVANKKYRDRFLHVRRDHQGRPSKSIFTPSDMRTVSITPIKTQRIQSKFQRTKTSQTVPPGQGDTDAAEFAPKKRCFFFFDDVCTRVSHVPSLGDAMTVLRQASTVLLLMFCAGWVHRDISTGNILAIEEANTGWSLQLADLEYAKPFPNLGKKATGNWKTGTPYFMATELQLGSYITMPVHVAGKPLADDSDSDSDDGDGDESVEMSGNSRLQDVVHNLQHDLESLWWIGFYLTTMKTGHGSHTIGAYQRRSFRTASKEERILTGINSYLVRVWRRLSTNFKPEYEKRSLGDVTDKSTYANLAWQFVLFFDALEKSREEWGPIPLMEAADESKKRGREEDDAGEAKGVNPGSDQQEDTDAGPSVKRPRVATSTPLQDNEEGGDLFDILNAGPTHGPGKGFKQGSPSDNWLLRASYPVL</sequence>
<comment type="caution">
    <text evidence="3">The sequence shown here is derived from an EMBL/GenBank/DDBJ whole genome shotgun (WGS) entry which is preliminary data.</text>
</comment>
<dbReference type="PANTHER" id="PTHR38248:SF2">
    <property type="entry name" value="FUNK1 11"/>
    <property type="match status" value="1"/>
</dbReference>
<dbReference type="SUPFAM" id="SSF56112">
    <property type="entry name" value="Protein kinase-like (PK-like)"/>
    <property type="match status" value="1"/>
</dbReference>
<evidence type="ECO:0000259" key="2">
    <source>
        <dbReference type="Pfam" id="PF17667"/>
    </source>
</evidence>
<gene>
    <name evidence="3" type="ORF">DFP72DRAFT_1170076</name>
</gene>